<name>A0ACD5ULV3_AVESA</name>
<evidence type="ECO:0000313" key="1">
    <source>
        <dbReference type="EnsemblPlants" id="AVESA.00010b.r2.2CG0270420.1.CDS"/>
    </source>
</evidence>
<dbReference type="Proteomes" id="UP001732700">
    <property type="component" value="Chromosome 2C"/>
</dbReference>
<evidence type="ECO:0000313" key="2">
    <source>
        <dbReference type="Proteomes" id="UP001732700"/>
    </source>
</evidence>
<keyword evidence="2" id="KW-1185">Reference proteome</keyword>
<dbReference type="EnsemblPlants" id="AVESA.00010b.r2.2CG0270420.1">
    <property type="protein sequence ID" value="AVESA.00010b.r2.2CG0270420.1.CDS"/>
    <property type="gene ID" value="AVESA.00010b.r2.2CG0270420"/>
</dbReference>
<sequence>MRALFSSRLFIRADAGSDQQFTRRRTSAGKTRPLFLHLFSSPTDGLQVHHPTENMADKVKEIKKENTNKQPIKRHIWKSSEDKILLNILKEQTVNGGKEGTGYTKKAWREIQEQFNESKVDKLKLQQIKNRHKYYRSCYATMDRLLKLTGFGWDDEDKMIKASDETWEDLISKDKNIQEYRDKVWPTWTDLVDICASSTASGIGAISSKGKGETSKVEIDLNEVVDFEANDHPIACPEKPDTTKPDKNKKCNANGSQDTSKGRKRTADDAINALDRLADASLSIVESKKNAAQQTEAYSVKACMHILNSMPDLEAKKKLKAAQAFADGNQRAIFIEMDEETRSLWIQDA</sequence>
<reference evidence="1" key="1">
    <citation type="submission" date="2021-05" db="EMBL/GenBank/DDBJ databases">
        <authorList>
            <person name="Scholz U."/>
            <person name="Mascher M."/>
            <person name="Fiebig A."/>
        </authorList>
    </citation>
    <scope>NUCLEOTIDE SEQUENCE [LARGE SCALE GENOMIC DNA]</scope>
</reference>
<reference evidence="1" key="2">
    <citation type="submission" date="2025-09" db="UniProtKB">
        <authorList>
            <consortium name="EnsemblPlants"/>
        </authorList>
    </citation>
    <scope>IDENTIFICATION</scope>
</reference>
<protein>
    <submittedName>
        <fullName evidence="1">Uncharacterized protein</fullName>
    </submittedName>
</protein>
<accession>A0ACD5ULV3</accession>
<organism evidence="1 2">
    <name type="scientific">Avena sativa</name>
    <name type="common">Oat</name>
    <dbReference type="NCBI Taxonomy" id="4498"/>
    <lineage>
        <taxon>Eukaryota</taxon>
        <taxon>Viridiplantae</taxon>
        <taxon>Streptophyta</taxon>
        <taxon>Embryophyta</taxon>
        <taxon>Tracheophyta</taxon>
        <taxon>Spermatophyta</taxon>
        <taxon>Magnoliopsida</taxon>
        <taxon>Liliopsida</taxon>
        <taxon>Poales</taxon>
        <taxon>Poaceae</taxon>
        <taxon>BOP clade</taxon>
        <taxon>Pooideae</taxon>
        <taxon>Poodae</taxon>
        <taxon>Poeae</taxon>
        <taxon>Poeae Chloroplast Group 1 (Aveneae type)</taxon>
        <taxon>Aveninae</taxon>
        <taxon>Avena</taxon>
    </lineage>
</organism>
<proteinExistence type="predicted"/>